<dbReference type="EMBL" id="CAFBLJ010000006">
    <property type="protein sequence ID" value="CAB4856749.1"/>
    <property type="molecule type" value="Genomic_DNA"/>
</dbReference>
<feature type="transmembrane region" description="Helical" evidence="8">
    <location>
        <begin position="311"/>
        <end position="328"/>
    </location>
</feature>
<feature type="transmembrane region" description="Helical" evidence="8">
    <location>
        <begin position="570"/>
        <end position="587"/>
    </location>
</feature>
<keyword evidence="7 8" id="KW-0472">Membrane</keyword>
<feature type="transmembrane region" description="Helical" evidence="8">
    <location>
        <begin position="437"/>
        <end position="454"/>
    </location>
</feature>
<evidence type="ECO:0000313" key="13">
    <source>
        <dbReference type="EMBL" id="CAB5020930.1"/>
    </source>
</evidence>
<feature type="transmembrane region" description="Helical" evidence="8">
    <location>
        <begin position="51"/>
        <end position="73"/>
    </location>
</feature>
<feature type="transmembrane region" description="Helical" evidence="8">
    <location>
        <begin position="836"/>
        <end position="865"/>
    </location>
</feature>
<name>A0A6J7QT63_9ZZZZ</name>
<dbReference type="Pfam" id="PF13231">
    <property type="entry name" value="PMT_2"/>
    <property type="match status" value="1"/>
</dbReference>
<comment type="subcellular location">
    <subcellularLocation>
        <location evidence="1">Cell membrane</location>
        <topology evidence="1">Multi-pass membrane protein</topology>
    </subcellularLocation>
</comment>
<evidence type="ECO:0000256" key="8">
    <source>
        <dbReference type="SAM" id="Phobius"/>
    </source>
</evidence>
<dbReference type="PANTHER" id="PTHR33908">
    <property type="entry name" value="MANNOSYLTRANSFERASE YKCB-RELATED"/>
    <property type="match status" value="1"/>
</dbReference>
<gene>
    <name evidence="10" type="ORF">UFOPK2880_00802</name>
    <name evidence="11" type="ORF">UFOPK3304_00212</name>
    <name evidence="12" type="ORF">UFOPK3494_00307</name>
    <name evidence="13" type="ORF">UFOPK4134_00270</name>
</gene>
<accession>A0A6J7QT63</accession>
<protein>
    <submittedName>
        <fullName evidence="13">Unannotated protein</fullName>
    </submittedName>
</protein>
<evidence type="ECO:0000256" key="3">
    <source>
        <dbReference type="ARBA" id="ARBA00022676"/>
    </source>
</evidence>
<dbReference type="GO" id="GO:0016763">
    <property type="term" value="F:pentosyltransferase activity"/>
    <property type="evidence" value="ECO:0007669"/>
    <property type="project" value="TreeGrafter"/>
</dbReference>
<dbReference type="GO" id="GO:0005886">
    <property type="term" value="C:plasma membrane"/>
    <property type="evidence" value="ECO:0007669"/>
    <property type="project" value="UniProtKB-SubCell"/>
</dbReference>
<dbReference type="InterPro" id="IPR050297">
    <property type="entry name" value="LipidA_mod_glycosyltrf_83"/>
</dbReference>
<dbReference type="EMBL" id="CAFBPS010000009">
    <property type="protein sequence ID" value="CAB5020930.1"/>
    <property type="molecule type" value="Genomic_DNA"/>
</dbReference>
<feature type="transmembrane region" description="Helical" evidence="8">
    <location>
        <begin position="93"/>
        <end position="116"/>
    </location>
</feature>
<evidence type="ECO:0000256" key="6">
    <source>
        <dbReference type="ARBA" id="ARBA00022989"/>
    </source>
</evidence>
<feature type="transmembrane region" description="Helical" evidence="8">
    <location>
        <begin position="619"/>
        <end position="637"/>
    </location>
</feature>
<feature type="domain" description="Glycosyltransferase RgtA/B/C/D-like" evidence="9">
    <location>
        <begin position="287"/>
        <end position="453"/>
    </location>
</feature>
<feature type="transmembrane region" description="Helical" evidence="8">
    <location>
        <begin position="1010"/>
        <end position="1030"/>
    </location>
</feature>
<dbReference type="InterPro" id="IPR038731">
    <property type="entry name" value="RgtA/B/C-like"/>
</dbReference>
<keyword evidence="3" id="KW-0328">Glycosyltransferase</keyword>
<feature type="transmembrane region" description="Helical" evidence="8">
    <location>
        <begin position="679"/>
        <end position="700"/>
    </location>
</feature>
<evidence type="ECO:0000256" key="1">
    <source>
        <dbReference type="ARBA" id="ARBA00004651"/>
    </source>
</evidence>
<organism evidence="13">
    <name type="scientific">freshwater metagenome</name>
    <dbReference type="NCBI Taxonomy" id="449393"/>
    <lineage>
        <taxon>unclassified sequences</taxon>
        <taxon>metagenomes</taxon>
        <taxon>ecological metagenomes</taxon>
    </lineage>
</organism>
<dbReference type="EMBL" id="CAEZZP010000040">
    <property type="protein sequence ID" value="CAB4770683.1"/>
    <property type="molecule type" value="Genomic_DNA"/>
</dbReference>
<feature type="transmembrane region" description="Helical" evidence="8">
    <location>
        <begin position="340"/>
        <end position="357"/>
    </location>
</feature>
<evidence type="ECO:0000256" key="2">
    <source>
        <dbReference type="ARBA" id="ARBA00022475"/>
    </source>
</evidence>
<feature type="transmembrane region" description="Helical" evidence="8">
    <location>
        <begin position="137"/>
        <end position="156"/>
    </location>
</feature>
<feature type="transmembrane region" description="Helical" evidence="8">
    <location>
        <begin position="872"/>
        <end position="890"/>
    </location>
</feature>
<feature type="transmembrane region" description="Helical" evidence="8">
    <location>
        <begin position="594"/>
        <end position="613"/>
    </location>
</feature>
<feature type="transmembrane region" description="Helical" evidence="8">
    <location>
        <begin position="790"/>
        <end position="816"/>
    </location>
</feature>
<proteinExistence type="predicted"/>
<keyword evidence="4" id="KW-0808">Transferase</keyword>
<dbReference type="GO" id="GO:0008610">
    <property type="term" value="P:lipid biosynthetic process"/>
    <property type="evidence" value="ECO:0007669"/>
    <property type="project" value="UniProtKB-ARBA"/>
</dbReference>
<keyword evidence="2" id="KW-1003">Cell membrane</keyword>
<evidence type="ECO:0000313" key="10">
    <source>
        <dbReference type="EMBL" id="CAB4770683.1"/>
    </source>
</evidence>
<evidence type="ECO:0000313" key="11">
    <source>
        <dbReference type="EMBL" id="CAB4856749.1"/>
    </source>
</evidence>
<feature type="transmembrane region" description="Helical" evidence="8">
    <location>
        <begin position="760"/>
        <end position="778"/>
    </location>
</feature>
<dbReference type="EMBL" id="CAFBMF010000011">
    <property type="protein sequence ID" value="CAB4890463.1"/>
    <property type="molecule type" value="Genomic_DNA"/>
</dbReference>
<reference evidence="13" key="1">
    <citation type="submission" date="2020-05" db="EMBL/GenBank/DDBJ databases">
        <authorList>
            <person name="Chiriac C."/>
            <person name="Salcher M."/>
            <person name="Ghai R."/>
            <person name="Kavagutti S V."/>
        </authorList>
    </citation>
    <scope>NUCLEOTIDE SEQUENCE</scope>
</reference>
<feature type="transmembrane region" description="Helical" evidence="8">
    <location>
        <begin position="393"/>
        <end position="425"/>
    </location>
</feature>
<keyword evidence="5 8" id="KW-0812">Transmembrane</keyword>
<sequence>MVAQLNEGSSQHHWLDIIFCAAAIFPLFLIGQSSLGYFYPGPSTRRRIATIASLTYVSWWTVLLGALVTQPQLEVTPRRLISTALFFRHSQLFVGPAVGFSILIAFVALVVTIIRGRTSTDVDHTQPLLSSNFSHRAISVLAYLAPGFFLFSRISVDLITRQHVERVILNTDGNVETLVGPQFTSFIWAACTSAALGLLLVIGIWTTANYIANNKLVIPQFRTSYLGLLALALIVRLGTLLVVAPTRTDGGDPLFYHSTANLLATGHGFPEPLNFIAYQQWHASALHGPLYPLVLSISSRLGGTTYFDHKFLSLLIGTGVVAFVGLVARRVAPQKYRNPIALLAMFFASIYPNLWLVDGVMFPEGLMALCTTAAVYSAYRWKDSQQKSSQYRWAVATGALIALAALARGEGLLLTVLLIAPWIFLRRELSLRARAKNIVIAALACLIVLAPWFIRNTRSFEEVVPLSTNGNELFVYANCDEAYSGKFIGFWLFDCQEQLRREGIDATGDETQKSLFWREKGFSYAKDHVGELPKVIAARVGRQWELFRPWQNTEFAPIEGRNKNAARAGLFMYYGLAAAAIYGAYLIRKRRAGLLPLGALFINVTLTAIYAYGTTRFRVPAEPALCVLAAVGIFPLLSRIRKKFAMSDRHLESSTQPNDNPFVHGGTFHIKRAFHRASLSTWASFAIVGSAIALALPALYRAVGSSMEEGFMLVFPERIMKGDIANVDFLHLYGPGSLHLLSLWMRVFGVTLTSERTFGLLQHLLIVVGLMVLCRPWGKKLSTLVGLFSLIFVFTPIGLQALAWSGGVGIALWSVIFTIRAVHQSAQQINSRNSWIIAGLLAGLALTFRPDLALALILVLAWALWKKPHRTLAQCASGLILGLTSVWIHLMQAGPSAMIRGVLLDPVIHLRPGRELPRPPSWHYLQGALQVISEKFAPWWGVPSLSAPRQLFVWFFMLPVVAIFVTVVARRQHKLAFITESPRFTTLFIAGLFGIGLLPQALQRPDSAHLLWVSCISWPLLLIALYEVFGLRNRRIHPTIRVATSSTVLMILILLICPFYTLRTYTDLVWRSVTGKTEVMQVTRGDRYFYLGDTRPYLATQEVVADLDKLSHAGERLLVGPVDLRNTSYSDAFIYHLFPELTPATYFIEMDPGLADKAGSRLADDVASADWLVLTRFWSGWIEPNESVAFGPDAPNQIVENYFCLRGSYQHDLVRLYQKCSQGDGIGPYDAPYEPQYDYAVEVRVPVPPRPDGTCTPTCNGDFNDKYAGIDTSILEVGPFSPSASDAK</sequence>
<feature type="transmembrane region" description="Helical" evidence="8">
    <location>
        <begin position="1042"/>
        <end position="1062"/>
    </location>
</feature>
<feature type="transmembrane region" description="Helical" evidence="8">
    <location>
        <begin position="951"/>
        <end position="969"/>
    </location>
</feature>
<evidence type="ECO:0000313" key="12">
    <source>
        <dbReference type="EMBL" id="CAB4890463.1"/>
    </source>
</evidence>
<feature type="transmembrane region" description="Helical" evidence="8">
    <location>
        <begin position="224"/>
        <end position="244"/>
    </location>
</feature>
<dbReference type="PANTHER" id="PTHR33908:SF11">
    <property type="entry name" value="MEMBRANE PROTEIN"/>
    <property type="match status" value="1"/>
</dbReference>
<feature type="transmembrane region" description="Helical" evidence="8">
    <location>
        <begin position="14"/>
        <end position="39"/>
    </location>
</feature>
<evidence type="ECO:0000259" key="9">
    <source>
        <dbReference type="Pfam" id="PF13231"/>
    </source>
</evidence>
<evidence type="ECO:0000256" key="4">
    <source>
        <dbReference type="ARBA" id="ARBA00022679"/>
    </source>
</evidence>
<evidence type="ECO:0000256" key="7">
    <source>
        <dbReference type="ARBA" id="ARBA00023136"/>
    </source>
</evidence>
<keyword evidence="6 8" id="KW-1133">Transmembrane helix</keyword>
<evidence type="ECO:0000256" key="5">
    <source>
        <dbReference type="ARBA" id="ARBA00022692"/>
    </source>
</evidence>
<feature type="transmembrane region" description="Helical" evidence="8">
    <location>
        <begin position="186"/>
        <end position="212"/>
    </location>
</feature>
<feature type="transmembrane region" description="Helical" evidence="8">
    <location>
        <begin position="981"/>
        <end position="998"/>
    </location>
</feature>